<evidence type="ECO:0000313" key="6">
    <source>
        <dbReference type="EMBL" id="VCU71657.1"/>
    </source>
</evidence>
<gene>
    <name evidence="6" type="primary">kipR_8</name>
    <name evidence="6" type="ORF">PIGHUM_03744</name>
</gene>
<dbReference type="GO" id="GO:0003677">
    <property type="term" value="F:DNA binding"/>
    <property type="evidence" value="ECO:0007669"/>
    <property type="project" value="UniProtKB-KW"/>
</dbReference>
<dbReference type="SUPFAM" id="SSF55781">
    <property type="entry name" value="GAF domain-like"/>
    <property type="match status" value="1"/>
</dbReference>
<dbReference type="GO" id="GO:0003700">
    <property type="term" value="F:DNA-binding transcription factor activity"/>
    <property type="evidence" value="ECO:0007669"/>
    <property type="project" value="TreeGrafter"/>
</dbReference>
<accession>A0A3P4B5V7</accession>
<evidence type="ECO:0000256" key="1">
    <source>
        <dbReference type="ARBA" id="ARBA00023015"/>
    </source>
</evidence>
<dbReference type="PANTHER" id="PTHR30136">
    <property type="entry name" value="HELIX-TURN-HELIX TRANSCRIPTIONAL REGULATOR, ICLR FAMILY"/>
    <property type="match status" value="1"/>
</dbReference>
<dbReference type="Gene3D" id="3.30.450.40">
    <property type="match status" value="1"/>
</dbReference>
<keyword evidence="3" id="KW-0804">Transcription</keyword>
<keyword evidence="2" id="KW-0238">DNA-binding</keyword>
<feature type="domain" description="HTH iclR-type" evidence="4">
    <location>
        <begin position="1"/>
        <end position="43"/>
    </location>
</feature>
<dbReference type="PANTHER" id="PTHR30136:SF39">
    <property type="entry name" value="TRANSCRIPTIONAL REGULATORY PROTEIN"/>
    <property type="match status" value="1"/>
</dbReference>
<dbReference type="PROSITE" id="PS51077">
    <property type="entry name" value="HTH_ICLR"/>
    <property type="match status" value="1"/>
</dbReference>
<evidence type="ECO:0000313" key="7">
    <source>
        <dbReference type="Proteomes" id="UP000277294"/>
    </source>
</evidence>
<dbReference type="SUPFAM" id="SSF46785">
    <property type="entry name" value="Winged helix' DNA-binding domain"/>
    <property type="match status" value="1"/>
</dbReference>
<dbReference type="Pfam" id="PF01614">
    <property type="entry name" value="IclR_C"/>
    <property type="match status" value="1"/>
</dbReference>
<keyword evidence="1" id="KW-0805">Transcription regulation</keyword>
<sequence>MRITDIVAQSGMSRPTVHRILQTLIAESVGEQDASTRRYRLGPEISLLGMSRPAQFPVRAAAEHYIEALANELGDTAFLSIRVGLDSVGIDRKTGSYPIKVLAIEVGARRPLGVGVAGVMLLASLPPDEAGHICDVNAARLPPDGPSMEAIRTRVRAARSNGYAYSEVGVLRGTRAVAVPVTDTNGNVIAALSVAAMAERLKEPKLPQVIDAMRQKAALITQRLAEMERARRPAS</sequence>
<dbReference type="AlphaFoldDB" id="A0A3P4B5V7"/>
<dbReference type="InterPro" id="IPR050707">
    <property type="entry name" value="HTH_MetabolicPath_Reg"/>
</dbReference>
<evidence type="ECO:0000256" key="3">
    <source>
        <dbReference type="ARBA" id="ARBA00023163"/>
    </source>
</evidence>
<evidence type="ECO:0000259" key="4">
    <source>
        <dbReference type="PROSITE" id="PS51077"/>
    </source>
</evidence>
<protein>
    <submittedName>
        <fullName evidence="6">HTH-type transcriptional regulator KipR</fullName>
    </submittedName>
</protein>
<dbReference type="GO" id="GO:0045892">
    <property type="term" value="P:negative regulation of DNA-templated transcription"/>
    <property type="evidence" value="ECO:0007669"/>
    <property type="project" value="TreeGrafter"/>
</dbReference>
<keyword evidence="7" id="KW-1185">Reference proteome</keyword>
<proteinExistence type="predicted"/>
<dbReference type="InterPro" id="IPR036390">
    <property type="entry name" value="WH_DNA-bd_sf"/>
</dbReference>
<dbReference type="PROSITE" id="PS51078">
    <property type="entry name" value="ICLR_ED"/>
    <property type="match status" value="1"/>
</dbReference>
<dbReference type="InterPro" id="IPR014757">
    <property type="entry name" value="Tscrpt_reg_IclR_C"/>
</dbReference>
<dbReference type="Gene3D" id="1.10.10.10">
    <property type="entry name" value="Winged helix-like DNA-binding domain superfamily/Winged helix DNA-binding domain"/>
    <property type="match status" value="1"/>
</dbReference>
<dbReference type="Pfam" id="PF09339">
    <property type="entry name" value="HTH_IclR"/>
    <property type="match status" value="1"/>
</dbReference>
<feature type="domain" description="IclR-ED" evidence="5">
    <location>
        <begin position="44"/>
        <end position="226"/>
    </location>
</feature>
<name>A0A3P4B5V7_9BURK</name>
<evidence type="ECO:0000256" key="2">
    <source>
        <dbReference type="ARBA" id="ARBA00023125"/>
    </source>
</evidence>
<reference evidence="6 7" key="1">
    <citation type="submission" date="2018-10" db="EMBL/GenBank/DDBJ databases">
        <authorList>
            <person name="Criscuolo A."/>
        </authorList>
    </citation>
    <scope>NUCLEOTIDE SEQUENCE [LARGE SCALE GENOMIC DNA]</scope>
    <source>
        <strain evidence="6">DnA1</strain>
    </source>
</reference>
<dbReference type="Proteomes" id="UP000277294">
    <property type="component" value="Unassembled WGS sequence"/>
</dbReference>
<organism evidence="6 7">
    <name type="scientific">Pigmentiphaga humi</name>
    <dbReference type="NCBI Taxonomy" id="2478468"/>
    <lineage>
        <taxon>Bacteria</taxon>
        <taxon>Pseudomonadati</taxon>
        <taxon>Pseudomonadota</taxon>
        <taxon>Betaproteobacteria</taxon>
        <taxon>Burkholderiales</taxon>
        <taxon>Alcaligenaceae</taxon>
        <taxon>Pigmentiphaga</taxon>
    </lineage>
</organism>
<evidence type="ECO:0000259" key="5">
    <source>
        <dbReference type="PROSITE" id="PS51078"/>
    </source>
</evidence>
<dbReference type="InterPro" id="IPR005471">
    <property type="entry name" value="Tscrpt_reg_IclR_N"/>
</dbReference>
<dbReference type="EMBL" id="UWPJ01000029">
    <property type="protein sequence ID" value="VCU71657.1"/>
    <property type="molecule type" value="Genomic_DNA"/>
</dbReference>
<dbReference type="InterPro" id="IPR036388">
    <property type="entry name" value="WH-like_DNA-bd_sf"/>
</dbReference>
<dbReference type="InterPro" id="IPR029016">
    <property type="entry name" value="GAF-like_dom_sf"/>
</dbReference>